<keyword evidence="3" id="KW-1185">Reference proteome</keyword>
<evidence type="ECO:0000256" key="1">
    <source>
        <dbReference type="SAM" id="MobiDB-lite"/>
    </source>
</evidence>
<sequence>MSNHALLTSRFASRRTPVWPSGSDRGYTLDTLSETWRKRWDIPAASSVEGGAFQGGYPNAAPASLPVDAFSYHFAGLDEEADFFSEPLDEPLIDEPVRYNTASPWHPTSSPDESFNNPMEFSTAGLSLPPAPYPSGNTIPLFN</sequence>
<name>A0A428U555_9HYPO</name>
<dbReference type="EMBL" id="NKCK01000029">
    <property type="protein sequence ID" value="RSM09384.1"/>
    <property type="molecule type" value="Genomic_DNA"/>
</dbReference>
<protein>
    <submittedName>
        <fullName evidence="2">Uncharacterized protein</fullName>
    </submittedName>
</protein>
<dbReference type="Proteomes" id="UP000287144">
    <property type="component" value="Unassembled WGS sequence"/>
</dbReference>
<dbReference type="AlphaFoldDB" id="A0A428U555"/>
<feature type="compositionally biased region" description="Polar residues" evidence="1">
    <location>
        <begin position="100"/>
        <end position="120"/>
    </location>
</feature>
<proteinExistence type="predicted"/>
<gene>
    <name evidence="2" type="ORF">CEP52_004227</name>
</gene>
<reference evidence="2 3" key="1">
    <citation type="submission" date="2017-06" db="EMBL/GenBank/DDBJ databases">
        <title>Comparative genomic analysis of Ambrosia Fusariam Clade fungi.</title>
        <authorList>
            <person name="Stajich J.E."/>
            <person name="Carrillo J."/>
            <person name="Kijimoto T."/>
            <person name="Eskalen A."/>
            <person name="O'Donnell K."/>
            <person name="Kasson M."/>
        </authorList>
    </citation>
    <scope>NUCLEOTIDE SEQUENCE [LARGE SCALE GENOMIC DNA]</scope>
    <source>
        <strain evidence="2 3">NRRL62579</strain>
    </source>
</reference>
<feature type="region of interest" description="Disordered" evidence="1">
    <location>
        <begin position="99"/>
        <end position="121"/>
    </location>
</feature>
<evidence type="ECO:0000313" key="3">
    <source>
        <dbReference type="Proteomes" id="UP000287144"/>
    </source>
</evidence>
<organism evidence="2 3">
    <name type="scientific">Fusarium oligoseptatum</name>
    <dbReference type="NCBI Taxonomy" id="2604345"/>
    <lineage>
        <taxon>Eukaryota</taxon>
        <taxon>Fungi</taxon>
        <taxon>Dikarya</taxon>
        <taxon>Ascomycota</taxon>
        <taxon>Pezizomycotina</taxon>
        <taxon>Sordariomycetes</taxon>
        <taxon>Hypocreomycetidae</taxon>
        <taxon>Hypocreales</taxon>
        <taxon>Nectriaceae</taxon>
        <taxon>Fusarium</taxon>
        <taxon>Fusarium solani species complex</taxon>
    </lineage>
</organism>
<evidence type="ECO:0000313" key="2">
    <source>
        <dbReference type="EMBL" id="RSM09384.1"/>
    </source>
</evidence>
<comment type="caution">
    <text evidence="2">The sequence shown here is derived from an EMBL/GenBank/DDBJ whole genome shotgun (WGS) entry which is preliminary data.</text>
</comment>
<accession>A0A428U555</accession>